<dbReference type="Proteomes" id="UP001234178">
    <property type="component" value="Unassembled WGS sequence"/>
</dbReference>
<dbReference type="EMBL" id="JAOYFB010000001">
    <property type="protein sequence ID" value="KAK4002589.1"/>
    <property type="molecule type" value="Genomic_DNA"/>
</dbReference>
<reference evidence="1 2" key="1">
    <citation type="journal article" date="2023" name="Nucleic Acids Res.">
        <title>The hologenome of Daphnia magna reveals possible DNA methylation and microbiome-mediated evolution of the host genome.</title>
        <authorList>
            <person name="Chaturvedi A."/>
            <person name="Li X."/>
            <person name="Dhandapani V."/>
            <person name="Marshall H."/>
            <person name="Kissane S."/>
            <person name="Cuenca-Cambronero M."/>
            <person name="Asole G."/>
            <person name="Calvet F."/>
            <person name="Ruiz-Romero M."/>
            <person name="Marangio P."/>
            <person name="Guigo R."/>
            <person name="Rago D."/>
            <person name="Mirbahai L."/>
            <person name="Eastwood N."/>
            <person name="Colbourne J.K."/>
            <person name="Zhou J."/>
            <person name="Mallon E."/>
            <person name="Orsini L."/>
        </authorList>
    </citation>
    <scope>NUCLEOTIDE SEQUENCE [LARGE SCALE GENOMIC DNA]</scope>
    <source>
        <strain evidence="1">LRV0_1</strain>
    </source>
</reference>
<gene>
    <name evidence="1" type="ORF">OUZ56_004403</name>
</gene>
<organism evidence="1 2">
    <name type="scientific">Daphnia magna</name>
    <dbReference type="NCBI Taxonomy" id="35525"/>
    <lineage>
        <taxon>Eukaryota</taxon>
        <taxon>Metazoa</taxon>
        <taxon>Ecdysozoa</taxon>
        <taxon>Arthropoda</taxon>
        <taxon>Crustacea</taxon>
        <taxon>Branchiopoda</taxon>
        <taxon>Diplostraca</taxon>
        <taxon>Cladocera</taxon>
        <taxon>Anomopoda</taxon>
        <taxon>Daphniidae</taxon>
        <taxon>Daphnia</taxon>
    </lineage>
</organism>
<protein>
    <submittedName>
        <fullName evidence="1">Uncharacterized protein</fullName>
    </submittedName>
</protein>
<accession>A0ABQ9YPU8</accession>
<sequence>MAAISFPVDMSLILLWARPDGMTARRGYWSAASRGVVESHRAVSDKAYPSMMAAASDRTGKQQQRHLHLYDPASLLLLLLTVTHKLLSILPQLQLLRIGLKRGSSVFRKSFGLTYGRSFQRIGQIKSNKRGKRGTDVHEKFRSFS</sequence>
<comment type="caution">
    <text evidence="1">The sequence shown here is derived from an EMBL/GenBank/DDBJ whole genome shotgun (WGS) entry which is preliminary data.</text>
</comment>
<name>A0ABQ9YPU8_9CRUS</name>
<evidence type="ECO:0000313" key="1">
    <source>
        <dbReference type="EMBL" id="KAK4002589.1"/>
    </source>
</evidence>
<keyword evidence="2" id="KW-1185">Reference proteome</keyword>
<evidence type="ECO:0000313" key="2">
    <source>
        <dbReference type="Proteomes" id="UP001234178"/>
    </source>
</evidence>
<proteinExistence type="predicted"/>